<keyword evidence="1" id="KW-1133">Transmembrane helix</keyword>
<dbReference type="EMBL" id="BAABRU010000004">
    <property type="protein sequence ID" value="GAA5527478.1"/>
    <property type="molecule type" value="Genomic_DNA"/>
</dbReference>
<dbReference type="Proteomes" id="UP001428290">
    <property type="component" value="Unassembled WGS sequence"/>
</dbReference>
<evidence type="ECO:0000313" key="4">
    <source>
        <dbReference type="Proteomes" id="UP001428290"/>
    </source>
</evidence>
<feature type="transmembrane region" description="Helical" evidence="1">
    <location>
        <begin position="317"/>
        <end position="337"/>
    </location>
</feature>
<dbReference type="PANTHER" id="PTHR43646">
    <property type="entry name" value="GLYCOSYLTRANSFERASE"/>
    <property type="match status" value="1"/>
</dbReference>
<dbReference type="RefSeq" id="WP_345721117.1">
    <property type="nucleotide sequence ID" value="NZ_BAABRU010000004.1"/>
</dbReference>
<dbReference type="PANTHER" id="PTHR43646:SF3">
    <property type="entry name" value="SLR1566 PROTEIN"/>
    <property type="match status" value="1"/>
</dbReference>
<keyword evidence="4" id="KW-1185">Reference proteome</keyword>
<comment type="caution">
    <text evidence="3">The sequence shown here is derived from an EMBL/GenBank/DDBJ whole genome shotgun (WGS) entry which is preliminary data.</text>
</comment>
<dbReference type="Pfam" id="PF00535">
    <property type="entry name" value="Glycos_transf_2"/>
    <property type="match status" value="1"/>
</dbReference>
<organism evidence="3 4">
    <name type="scientific">Herpetosiphon gulosus</name>
    <dbReference type="NCBI Taxonomy" id="1973496"/>
    <lineage>
        <taxon>Bacteria</taxon>
        <taxon>Bacillati</taxon>
        <taxon>Chloroflexota</taxon>
        <taxon>Chloroflexia</taxon>
        <taxon>Herpetosiphonales</taxon>
        <taxon>Herpetosiphonaceae</taxon>
        <taxon>Herpetosiphon</taxon>
    </lineage>
</organism>
<dbReference type="CDD" id="cd00761">
    <property type="entry name" value="Glyco_tranf_GTA_type"/>
    <property type="match status" value="1"/>
</dbReference>
<accession>A0ABP9WW85</accession>
<dbReference type="Gene3D" id="3.90.550.10">
    <property type="entry name" value="Spore Coat Polysaccharide Biosynthesis Protein SpsA, Chain A"/>
    <property type="match status" value="1"/>
</dbReference>
<gene>
    <name evidence="3" type="primary">crtQ</name>
    <name evidence="3" type="ORF">Hgul01_01264</name>
</gene>
<evidence type="ECO:0000259" key="2">
    <source>
        <dbReference type="Pfam" id="PF00535"/>
    </source>
</evidence>
<protein>
    <submittedName>
        <fullName evidence="3">4,4'-diaponeurosporenoate glycosyltransferase</fullName>
    </submittedName>
</protein>
<dbReference type="InterPro" id="IPR001173">
    <property type="entry name" value="Glyco_trans_2-like"/>
</dbReference>
<reference evidence="3 4" key="1">
    <citation type="submission" date="2024-02" db="EMBL/GenBank/DDBJ databases">
        <title>Herpetosiphon gulosus NBRC 112829.</title>
        <authorList>
            <person name="Ichikawa N."/>
            <person name="Katano-Makiyama Y."/>
            <person name="Hidaka K."/>
        </authorList>
    </citation>
    <scope>NUCLEOTIDE SEQUENCE [LARGE SCALE GENOMIC DNA]</scope>
    <source>
        <strain evidence="3 4">NBRC 112829</strain>
    </source>
</reference>
<sequence>MLPVVIGLLLGLASLILLVRDALLLNKIPKIEPRPSPEPVPSIAVLVPARNEAHNIGHVLRGMEQQTRSDWQLSILDDHSTDATAAIVADVAAQDQRVHLLQGQALPAGWTGKCWACWQLAEASTSEWLLFLDADTKPQPEMLQQALAYAEAEKLDLLTFLPFSELGSFWEQTLLPAFFSIIQAAYPVSKVNTPGSGVVLANGQFILVRRSAYQRAGGHAAVRDRVLEDVELAQAIVRAGGVMRAVYAGELLRVRMYTKGSEVREGLVKNAIAGLRNGGLRSSWAGFRQILVGVVPFGLGLLSLWAWLRRWTFWPKLLLSAMAVLLNGFAFWSWGRFMQQLYGLSRRHALLFPLGIVCYMLLAAEAAWRIWSGRGVTWKGRTYKE</sequence>
<dbReference type="InterPro" id="IPR029044">
    <property type="entry name" value="Nucleotide-diphossugar_trans"/>
</dbReference>
<feature type="transmembrane region" description="Helical" evidence="1">
    <location>
        <begin position="290"/>
        <end position="308"/>
    </location>
</feature>
<keyword evidence="1" id="KW-0812">Transmembrane</keyword>
<feature type="transmembrane region" description="Helical" evidence="1">
    <location>
        <begin position="349"/>
        <end position="371"/>
    </location>
</feature>
<dbReference type="SUPFAM" id="SSF53448">
    <property type="entry name" value="Nucleotide-diphospho-sugar transferases"/>
    <property type="match status" value="1"/>
</dbReference>
<name>A0ABP9WW85_9CHLR</name>
<evidence type="ECO:0000256" key="1">
    <source>
        <dbReference type="SAM" id="Phobius"/>
    </source>
</evidence>
<feature type="domain" description="Glycosyltransferase 2-like" evidence="2">
    <location>
        <begin position="45"/>
        <end position="214"/>
    </location>
</feature>
<keyword evidence="1" id="KW-0472">Membrane</keyword>
<proteinExistence type="predicted"/>
<evidence type="ECO:0000313" key="3">
    <source>
        <dbReference type="EMBL" id="GAA5527478.1"/>
    </source>
</evidence>